<dbReference type="InterPro" id="IPR035897">
    <property type="entry name" value="Toll_tir_struct_dom_sf"/>
</dbReference>
<dbReference type="RefSeq" id="WP_163315519.1">
    <property type="nucleotide sequence ID" value="NZ_JAAGAA010000004.1"/>
</dbReference>
<dbReference type="EMBL" id="JAAGAA010000004">
    <property type="protein sequence ID" value="NDV12287.1"/>
    <property type="molecule type" value="Genomic_DNA"/>
</dbReference>
<evidence type="ECO:0000313" key="3">
    <source>
        <dbReference type="Proteomes" id="UP000482578"/>
    </source>
</evidence>
<dbReference type="GO" id="GO:0007165">
    <property type="term" value="P:signal transduction"/>
    <property type="evidence" value="ECO:0007669"/>
    <property type="project" value="InterPro"/>
</dbReference>
<protein>
    <submittedName>
        <fullName evidence="2">TIR domain-containing protein</fullName>
    </submittedName>
</protein>
<dbReference type="InterPro" id="IPR000157">
    <property type="entry name" value="TIR_dom"/>
</dbReference>
<dbReference type="SUPFAM" id="SSF52200">
    <property type="entry name" value="Toll/Interleukin receptor TIR domain"/>
    <property type="match status" value="1"/>
</dbReference>
<evidence type="ECO:0000313" key="2">
    <source>
        <dbReference type="EMBL" id="NDV12287.1"/>
    </source>
</evidence>
<accession>A0A6B2KQV1</accession>
<name>A0A6B2KQV1_9NEIS</name>
<comment type="caution">
    <text evidence="2">The sequence shown here is derived from an EMBL/GenBank/DDBJ whole genome shotgun (WGS) entry which is preliminary data.</text>
</comment>
<keyword evidence="3" id="KW-1185">Reference proteome</keyword>
<evidence type="ECO:0000259" key="1">
    <source>
        <dbReference type="Pfam" id="PF13676"/>
    </source>
</evidence>
<sequence>MAIKQRDLRSAATRTPRVVIAKSLNEALSKSHQTAFLCHSHKDKALVNGLQNLLNENGWNLYIDWLDEELPASPDKNTASNIKNKIGQLNWFLFLATANSTDSRWCPWEIGYADAVKKHENILIIPTEDDSGRWHGNEYLQLYRQITDASNQTTKKSGYAVFDPKSNQGGTWIENLKY</sequence>
<gene>
    <name evidence="2" type="ORF">GZH52_05685</name>
</gene>
<feature type="domain" description="TIR" evidence="1">
    <location>
        <begin position="36"/>
        <end position="127"/>
    </location>
</feature>
<organism evidence="2 3">
    <name type="scientific">Crenobacter caeni</name>
    <dbReference type="NCBI Taxonomy" id="2705474"/>
    <lineage>
        <taxon>Bacteria</taxon>
        <taxon>Pseudomonadati</taxon>
        <taxon>Pseudomonadota</taxon>
        <taxon>Betaproteobacteria</taxon>
        <taxon>Neisseriales</taxon>
        <taxon>Neisseriaceae</taxon>
        <taxon>Crenobacter</taxon>
    </lineage>
</organism>
<dbReference type="Pfam" id="PF13676">
    <property type="entry name" value="TIR_2"/>
    <property type="match status" value="1"/>
</dbReference>
<dbReference type="AlphaFoldDB" id="A0A6B2KQV1"/>
<proteinExistence type="predicted"/>
<dbReference type="Proteomes" id="UP000482578">
    <property type="component" value="Unassembled WGS sequence"/>
</dbReference>
<reference evidence="2 3" key="1">
    <citation type="submission" date="2020-02" db="EMBL/GenBank/DDBJ databases">
        <authorList>
            <person name="Yang Z."/>
        </authorList>
    </citation>
    <scope>NUCLEOTIDE SEQUENCE [LARGE SCALE GENOMIC DNA]</scope>
    <source>
        <strain evidence="2 3">HX-7-9</strain>
    </source>
</reference>
<dbReference type="Gene3D" id="3.40.50.10140">
    <property type="entry name" value="Toll/interleukin-1 receptor homology (TIR) domain"/>
    <property type="match status" value="1"/>
</dbReference>